<feature type="region of interest" description="Disordered" evidence="1">
    <location>
        <begin position="261"/>
        <end position="281"/>
    </location>
</feature>
<dbReference type="EMBL" id="CAJMWW010000167">
    <property type="protein sequence ID" value="CAE6453682.1"/>
    <property type="molecule type" value="Genomic_DNA"/>
</dbReference>
<reference evidence="3" key="1">
    <citation type="submission" date="2021-01" db="EMBL/GenBank/DDBJ databases">
        <authorList>
            <person name="Kaushik A."/>
        </authorList>
    </citation>
    <scope>NUCLEOTIDE SEQUENCE</scope>
    <source>
        <strain evidence="3">AG3-T5</strain>
    </source>
</reference>
<sequence>MAELQDGDIIRKAKKKKIGVFQSKRRRGGTSSTKKQAGNAPTTSSDAFMRVPVELFTEIVSHLLPVDLISLSRCNRFFRNLLMNRTSKHIWTSAMKNAEGLPPCPADMSEPCYVTLLFLPYCTICGEGEGCVLHFRLHLRLCVTCQSKHLMTIRLHPREPDELVFPRELDELVHSVEVFTRSGCIRRTLGFTVIKKEADDIRLRFEELQKYEDQVALNTWKEEKMAAVKERGRQAYAVNYFLYNWKYSQQPNNLQVAFQSQRGDHRYRSRPVRSHSERSQS</sequence>
<dbReference type="InterPro" id="IPR001810">
    <property type="entry name" value="F-box_dom"/>
</dbReference>
<feature type="compositionally biased region" description="Polar residues" evidence="1">
    <location>
        <begin position="29"/>
        <end position="43"/>
    </location>
</feature>
<accession>A0A8H3GJC8</accession>
<dbReference type="SUPFAM" id="SSF81383">
    <property type="entry name" value="F-box domain"/>
    <property type="match status" value="1"/>
</dbReference>
<evidence type="ECO:0000259" key="2">
    <source>
        <dbReference type="PROSITE" id="PS50181"/>
    </source>
</evidence>
<dbReference type="PROSITE" id="PS50181">
    <property type="entry name" value="FBOX"/>
    <property type="match status" value="1"/>
</dbReference>
<proteinExistence type="predicted"/>
<evidence type="ECO:0000256" key="1">
    <source>
        <dbReference type="SAM" id="MobiDB-lite"/>
    </source>
</evidence>
<dbReference type="AlphaFoldDB" id="A0A8H3GJC8"/>
<feature type="region of interest" description="Disordered" evidence="1">
    <location>
        <begin position="17"/>
        <end position="43"/>
    </location>
</feature>
<gene>
    <name evidence="3" type="ORF">RDB_LOCUS131987</name>
</gene>
<protein>
    <recommendedName>
        <fullName evidence="2">F-box domain-containing protein</fullName>
    </recommendedName>
</protein>
<dbReference type="Proteomes" id="UP000663841">
    <property type="component" value="Unassembled WGS sequence"/>
</dbReference>
<comment type="caution">
    <text evidence="3">The sequence shown here is derived from an EMBL/GenBank/DDBJ whole genome shotgun (WGS) entry which is preliminary data.</text>
</comment>
<dbReference type="CDD" id="cd09917">
    <property type="entry name" value="F-box_SF"/>
    <property type="match status" value="1"/>
</dbReference>
<name>A0A8H3GJC8_9AGAM</name>
<feature type="compositionally biased region" description="Basic residues" evidence="1">
    <location>
        <begin position="17"/>
        <end position="28"/>
    </location>
</feature>
<feature type="domain" description="F-box" evidence="2">
    <location>
        <begin position="45"/>
        <end position="94"/>
    </location>
</feature>
<evidence type="ECO:0000313" key="4">
    <source>
        <dbReference type="Proteomes" id="UP000663841"/>
    </source>
</evidence>
<evidence type="ECO:0000313" key="3">
    <source>
        <dbReference type="EMBL" id="CAE6453682.1"/>
    </source>
</evidence>
<organism evidence="3 4">
    <name type="scientific">Rhizoctonia solani</name>
    <dbReference type="NCBI Taxonomy" id="456999"/>
    <lineage>
        <taxon>Eukaryota</taxon>
        <taxon>Fungi</taxon>
        <taxon>Dikarya</taxon>
        <taxon>Basidiomycota</taxon>
        <taxon>Agaricomycotina</taxon>
        <taxon>Agaricomycetes</taxon>
        <taxon>Cantharellales</taxon>
        <taxon>Ceratobasidiaceae</taxon>
        <taxon>Rhizoctonia</taxon>
    </lineage>
</organism>
<dbReference type="Pfam" id="PF00646">
    <property type="entry name" value="F-box"/>
    <property type="match status" value="1"/>
</dbReference>
<dbReference type="InterPro" id="IPR036047">
    <property type="entry name" value="F-box-like_dom_sf"/>
</dbReference>